<gene>
    <name evidence="6" type="ORF">TRICI_002089</name>
</gene>
<dbReference type="PANTHER" id="PTHR43190">
    <property type="entry name" value="N-ACETYL-D-GLUCOSAMINE KINASE"/>
    <property type="match status" value="1"/>
</dbReference>
<accession>A0A6A1LQ44</accession>
<dbReference type="InterPro" id="IPR002731">
    <property type="entry name" value="ATPase_BadF"/>
</dbReference>
<keyword evidence="7" id="KW-1185">Reference proteome</keyword>
<dbReference type="AlphaFoldDB" id="A0A6A1LQ44"/>
<dbReference type="PANTHER" id="PTHR43190:SF3">
    <property type="entry name" value="N-ACETYL-D-GLUCOSAMINE KINASE"/>
    <property type="match status" value="1"/>
</dbReference>
<name>A0A6A1LQ44_9ASCO</name>
<dbReference type="Pfam" id="PF01869">
    <property type="entry name" value="BcrAD_BadFG"/>
    <property type="match status" value="1"/>
</dbReference>
<reference evidence="6" key="1">
    <citation type="journal article" date="2019" name="G3 (Bethesda)">
        <title>Genome Assemblies of Two Rare Opportunistic Yeast Pathogens: Diutina rugosa (syn. Candida rugosa) and Trichomonascus ciferrii (syn. Candida ciferrii).</title>
        <authorList>
            <person name="Mixao V."/>
            <person name="Saus E."/>
            <person name="Hansen A.P."/>
            <person name="Lass-Florl C."/>
            <person name="Gabaldon T."/>
        </authorList>
    </citation>
    <scope>NUCLEOTIDE SEQUENCE</scope>
    <source>
        <strain evidence="6">CBS 4856</strain>
    </source>
</reference>
<dbReference type="GO" id="GO:0045127">
    <property type="term" value="F:N-acetylglucosamine kinase activity"/>
    <property type="evidence" value="ECO:0007669"/>
    <property type="project" value="UniProtKB-EC"/>
</dbReference>
<dbReference type="Gene3D" id="3.30.420.40">
    <property type="match status" value="2"/>
</dbReference>
<evidence type="ECO:0000256" key="1">
    <source>
        <dbReference type="ARBA" id="ARBA00006198"/>
    </source>
</evidence>
<dbReference type="InterPro" id="IPR052519">
    <property type="entry name" value="Euk-type_GlcNAc_Kinase"/>
</dbReference>
<protein>
    <recommendedName>
        <fullName evidence="3">N-acetyl-D-glucosamine kinase</fullName>
        <ecNumber evidence="2">2.7.1.59</ecNumber>
    </recommendedName>
    <alternativeName>
        <fullName evidence="4">GlcNAc kinase</fullName>
    </alternativeName>
</protein>
<organism evidence="6 7">
    <name type="scientific">Trichomonascus ciferrii</name>
    <dbReference type="NCBI Taxonomy" id="44093"/>
    <lineage>
        <taxon>Eukaryota</taxon>
        <taxon>Fungi</taxon>
        <taxon>Dikarya</taxon>
        <taxon>Ascomycota</taxon>
        <taxon>Saccharomycotina</taxon>
        <taxon>Dipodascomycetes</taxon>
        <taxon>Dipodascales</taxon>
        <taxon>Trichomonascaceae</taxon>
        <taxon>Trichomonascus</taxon>
        <taxon>Trichomonascus ciferrii complex</taxon>
    </lineage>
</organism>
<proteinExistence type="inferred from homology"/>
<dbReference type="InterPro" id="IPR043129">
    <property type="entry name" value="ATPase_NBD"/>
</dbReference>
<evidence type="ECO:0000256" key="2">
    <source>
        <dbReference type="ARBA" id="ARBA00012122"/>
    </source>
</evidence>
<sequence>MVKLVASIDGGGTKTRVFICNEHGEEVGFGQGGSSNVASVGVEGMLQSVKQAFEAARVQGEFVALWAGFAGIGSRTHEEALDALSGLFQIDRQHIILNNDASLLCSQLTFTTEPRAVGLIAGTGSIAMAFDGTCMLARAGGFGHMLGDEGSGYWIGLEGIKEVLRANQQAEISKATTTATSGESGDGWLGGWQVAVLDALGCAPGPSLHLELIHALDNFAPASKTRVASLSRHVFRGAYEDHEPSAAAITKRAAKHLAQVVEPLCTAQGGLIDPSTSALLMSGSLLLVDTFRNDVLQALPYAFKTVHVIPDTAATAAAAAAKKYLS</sequence>
<evidence type="ECO:0000313" key="6">
    <source>
        <dbReference type="EMBL" id="KAA8915761.1"/>
    </source>
</evidence>
<dbReference type="SUPFAM" id="SSF53067">
    <property type="entry name" value="Actin-like ATPase domain"/>
    <property type="match status" value="2"/>
</dbReference>
<evidence type="ECO:0000256" key="3">
    <source>
        <dbReference type="ARBA" id="ARBA00014974"/>
    </source>
</evidence>
<feature type="domain" description="ATPase BadF/BadG/BcrA/BcrD type" evidence="5">
    <location>
        <begin position="8"/>
        <end position="314"/>
    </location>
</feature>
<comment type="similarity">
    <text evidence="1">Belongs to the eukaryotic-type N-acetylglucosamine kinase family.</text>
</comment>
<dbReference type="VEuPathDB" id="FungiDB:TRICI_002089"/>
<dbReference type="EC" id="2.7.1.59" evidence="2"/>
<evidence type="ECO:0000256" key="4">
    <source>
        <dbReference type="ARBA" id="ARBA00031123"/>
    </source>
</evidence>
<evidence type="ECO:0000259" key="5">
    <source>
        <dbReference type="Pfam" id="PF01869"/>
    </source>
</evidence>
<comment type="caution">
    <text evidence="6">The sequence shown here is derived from an EMBL/GenBank/DDBJ whole genome shotgun (WGS) entry which is preliminary data.</text>
</comment>
<dbReference type="Proteomes" id="UP000761534">
    <property type="component" value="Unassembled WGS sequence"/>
</dbReference>
<evidence type="ECO:0000313" key="7">
    <source>
        <dbReference type="Proteomes" id="UP000761534"/>
    </source>
</evidence>
<dbReference type="CDD" id="cd24007">
    <property type="entry name" value="ASKHA_NBD_eukNAGK-like"/>
    <property type="match status" value="1"/>
</dbReference>
<dbReference type="EMBL" id="SWFS01000144">
    <property type="protein sequence ID" value="KAA8915761.1"/>
    <property type="molecule type" value="Genomic_DNA"/>
</dbReference>
<dbReference type="OrthoDB" id="311172at2759"/>